<name>A0A4Y2H970_ARAVE</name>
<feature type="chain" id="PRO_5021423974" evidence="1">
    <location>
        <begin position="20"/>
        <end position="109"/>
    </location>
</feature>
<evidence type="ECO:0000313" key="3">
    <source>
        <dbReference type="Proteomes" id="UP000499080"/>
    </source>
</evidence>
<evidence type="ECO:0000313" key="2">
    <source>
        <dbReference type="EMBL" id="GBM61555.1"/>
    </source>
</evidence>
<dbReference type="Proteomes" id="UP000499080">
    <property type="component" value="Unassembled WGS sequence"/>
</dbReference>
<accession>A0A4Y2H970</accession>
<comment type="caution">
    <text evidence="2">The sequence shown here is derived from an EMBL/GenBank/DDBJ whole genome shotgun (WGS) entry which is preliminary data.</text>
</comment>
<organism evidence="2 3">
    <name type="scientific">Araneus ventricosus</name>
    <name type="common">Orbweaver spider</name>
    <name type="synonym">Epeira ventricosa</name>
    <dbReference type="NCBI Taxonomy" id="182803"/>
    <lineage>
        <taxon>Eukaryota</taxon>
        <taxon>Metazoa</taxon>
        <taxon>Ecdysozoa</taxon>
        <taxon>Arthropoda</taxon>
        <taxon>Chelicerata</taxon>
        <taxon>Arachnida</taxon>
        <taxon>Araneae</taxon>
        <taxon>Araneomorphae</taxon>
        <taxon>Entelegynae</taxon>
        <taxon>Araneoidea</taxon>
        <taxon>Araneidae</taxon>
        <taxon>Araneus</taxon>
    </lineage>
</organism>
<reference evidence="2 3" key="1">
    <citation type="journal article" date="2019" name="Sci. Rep.">
        <title>Orb-weaving spider Araneus ventricosus genome elucidates the spidroin gene catalogue.</title>
        <authorList>
            <person name="Kono N."/>
            <person name="Nakamura H."/>
            <person name="Ohtoshi R."/>
            <person name="Moran D.A.P."/>
            <person name="Shinohara A."/>
            <person name="Yoshida Y."/>
            <person name="Fujiwara M."/>
            <person name="Mori M."/>
            <person name="Tomita M."/>
            <person name="Arakawa K."/>
        </authorList>
    </citation>
    <scope>NUCLEOTIDE SEQUENCE [LARGE SCALE GENOMIC DNA]</scope>
</reference>
<keyword evidence="3" id="KW-1185">Reference proteome</keyword>
<sequence length="109" mass="12148">MLGSDLMWAMLELLDLLYCTHLHMYRDNRFSHASSAIHTNLLQTIVLLMYGAGEEEPFESHAGSDLIGRSGLLGLHYCTLHVQDNGFPSVSSAISQFNLLQTIASHVWS</sequence>
<protein>
    <submittedName>
        <fullName evidence="2">Uncharacterized protein</fullName>
    </submittedName>
</protein>
<feature type="signal peptide" evidence="1">
    <location>
        <begin position="1"/>
        <end position="19"/>
    </location>
</feature>
<proteinExistence type="predicted"/>
<evidence type="ECO:0000256" key="1">
    <source>
        <dbReference type="SAM" id="SignalP"/>
    </source>
</evidence>
<gene>
    <name evidence="2" type="ORF">AVEN_129197_1</name>
</gene>
<dbReference type="EMBL" id="BGPR01001772">
    <property type="protein sequence ID" value="GBM61555.1"/>
    <property type="molecule type" value="Genomic_DNA"/>
</dbReference>
<keyword evidence="1" id="KW-0732">Signal</keyword>
<dbReference type="AlphaFoldDB" id="A0A4Y2H970"/>